<comment type="similarity">
    <text evidence="7">Belongs to the binding-protein-dependent transport system permease family.</text>
</comment>
<dbReference type="KEGG" id="cheb:HH215_18030"/>
<dbReference type="InterPro" id="IPR035906">
    <property type="entry name" value="MetI-like_sf"/>
</dbReference>
<dbReference type="RefSeq" id="WP_169281170.1">
    <property type="nucleotide sequence ID" value="NZ_CP051680.1"/>
</dbReference>
<feature type="transmembrane region" description="Helical" evidence="7">
    <location>
        <begin position="81"/>
        <end position="107"/>
    </location>
</feature>
<evidence type="ECO:0000256" key="3">
    <source>
        <dbReference type="ARBA" id="ARBA00022475"/>
    </source>
</evidence>
<protein>
    <submittedName>
        <fullName evidence="9">Carbohydrate ABC transporter permease</fullName>
    </submittedName>
</protein>
<feature type="transmembrane region" description="Helical" evidence="7">
    <location>
        <begin position="249"/>
        <end position="272"/>
    </location>
</feature>
<feature type="domain" description="ABC transmembrane type-1" evidence="8">
    <location>
        <begin position="81"/>
        <end position="272"/>
    </location>
</feature>
<keyword evidence="6 7" id="KW-0472">Membrane</keyword>
<proteinExistence type="inferred from homology"/>
<gene>
    <name evidence="9" type="ORF">HH215_18030</name>
</gene>
<feature type="transmembrane region" description="Helical" evidence="7">
    <location>
        <begin position="205"/>
        <end position="229"/>
    </location>
</feature>
<evidence type="ECO:0000313" key="10">
    <source>
        <dbReference type="Proteomes" id="UP000502248"/>
    </source>
</evidence>
<dbReference type="Pfam" id="PF00528">
    <property type="entry name" value="BPD_transp_1"/>
    <property type="match status" value="1"/>
</dbReference>
<dbReference type="PROSITE" id="PS50928">
    <property type="entry name" value="ABC_TM1"/>
    <property type="match status" value="1"/>
</dbReference>
<dbReference type="EMBL" id="CP051680">
    <property type="protein sequence ID" value="QJD84890.1"/>
    <property type="molecule type" value="Genomic_DNA"/>
</dbReference>
<feature type="transmembrane region" description="Helical" evidence="7">
    <location>
        <begin position="152"/>
        <end position="175"/>
    </location>
</feature>
<organism evidence="9 10">
    <name type="scientific">Cohnella herbarum</name>
    <dbReference type="NCBI Taxonomy" id="2728023"/>
    <lineage>
        <taxon>Bacteria</taxon>
        <taxon>Bacillati</taxon>
        <taxon>Bacillota</taxon>
        <taxon>Bacilli</taxon>
        <taxon>Bacillales</taxon>
        <taxon>Paenibacillaceae</taxon>
        <taxon>Cohnella</taxon>
    </lineage>
</organism>
<dbReference type="Proteomes" id="UP000502248">
    <property type="component" value="Chromosome"/>
</dbReference>
<dbReference type="AlphaFoldDB" id="A0A7Z2ZMI6"/>
<accession>A0A7Z2ZMI6</accession>
<sequence>MRNLPQSAKTSNDMTIKPMRGLVAFLLAIYSVLTVYPLFWLLISAFKTDQDFFLRPFGIPRDWLASNLERAWSVGHMGQGFLNSIIVTAASLVLTLLVGSIAAHIVARYRFKLKPLVMGLFMIGMLIPIHSTLVPLFIMMKQMNILNSYAALLFPYTAFALPTAIFIVSAFMSSVPRDLEEAAMMDGNGLWGVFWRVMLPISRPALATTGILSFLQFWNDYAFALIFISNNALKTLPLSLSIFTTGYSTNYGLTMAAIAIAAVPTIVIYLLLQEQVMKGMTAGAVKG</sequence>
<evidence type="ECO:0000256" key="2">
    <source>
        <dbReference type="ARBA" id="ARBA00022448"/>
    </source>
</evidence>
<keyword evidence="5 7" id="KW-1133">Transmembrane helix</keyword>
<dbReference type="GO" id="GO:0055085">
    <property type="term" value="P:transmembrane transport"/>
    <property type="evidence" value="ECO:0007669"/>
    <property type="project" value="InterPro"/>
</dbReference>
<feature type="transmembrane region" description="Helical" evidence="7">
    <location>
        <begin position="21"/>
        <end position="43"/>
    </location>
</feature>
<evidence type="ECO:0000256" key="7">
    <source>
        <dbReference type="RuleBase" id="RU363032"/>
    </source>
</evidence>
<dbReference type="GO" id="GO:0005886">
    <property type="term" value="C:plasma membrane"/>
    <property type="evidence" value="ECO:0007669"/>
    <property type="project" value="UniProtKB-SubCell"/>
</dbReference>
<dbReference type="PANTHER" id="PTHR43744:SF12">
    <property type="entry name" value="ABC TRANSPORTER PERMEASE PROTEIN MG189-RELATED"/>
    <property type="match status" value="1"/>
</dbReference>
<evidence type="ECO:0000256" key="6">
    <source>
        <dbReference type="ARBA" id="ARBA00023136"/>
    </source>
</evidence>
<keyword evidence="3" id="KW-1003">Cell membrane</keyword>
<reference evidence="9 10" key="1">
    <citation type="submission" date="2020-04" db="EMBL/GenBank/DDBJ databases">
        <title>Genome sequencing of novel species.</title>
        <authorList>
            <person name="Heo J."/>
            <person name="Kim S.-J."/>
            <person name="Kim J.-S."/>
            <person name="Hong S.-B."/>
            <person name="Kwon S.-W."/>
        </authorList>
    </citation>
    <scope>NUCLEOTIDE SEQUENCE [LARGE SCALE GENOMIC DNA]</scope>
    <source>
        <strain evidence="9 10">MFER-1</strain>
    </source>
</reference>
<dbReference type="Gene3D" id="1.10.3720.10">
    <property type="entry name" value="MetI-like"/>
    <property type="match status" value="1"/>
</dbReference>
<evidence type="ECO:0000256" key="4">
    <source>
        <dbReference type="ARBA" id="ARBA00022692"/>
    </source>
</evidence>
<evidence type="ECO:0000256" key="1">
    <source>
        <dbReference type="ARBA" id="ARBA00004651"/>
    </source>
</evidence>
<dbReference type="InterPro" id="IPR000515">
    <property type="entry name" value="MetI-like"/>
</dbReference>
<dbReference type="PANTHER" id="PTHR43744">
    <property type="entry name" value="ABC TRANSPORTER PERMEASE PROTEIN MG189-RELATED-RELATED"/>
    <property type="match status" value="1"/>
</dbReference>
<evidence type="ECO:0000256" key="5">
    <source>
        <dbReference type="ARBA" id="ARBA00022989"/>
    </source>
</evidence>
<dbReference type="SUPFAM" id="SSF161098">
    <property type="entry name" value="MetI-like"/>
    <property type="match status" value="1"/>
</dbReference>
<name>A0A7Z2ZMI6_9BACL</name>
<comment type="subcellular location">
    <subcellularLocation>
        <location evidence="1 7">Cell membrane</location>
        <topology evidence="1 7">Multi-pass membrane protein</topology>
    </subcellularLocation>
</comment>
<dbReference type="CDD" id="cd06261">
    <property type="entry name" value="TM_PBP2"/>
    <property type="match status" value="1"/>
</dbReference>
<feature type="transmembrane region" description="Helical" evidence="7">
    <location>
        <begin position="119"/>
        <end position="140"/>
    </location>
</feature>
<keyword evidence="4 7" id="KW-0812">Transmembrane</keyword>
<keyword evidence="10" id="KW-1185">Reference proteome</keyword>
<keyword evidence="2 7" id="KW-0813">Transport</keyword>
<evidence type="ECO:0000259" key="8">
    <source>
        <dbReference type="PROSITE" id="PS50928"/>
    </source>
</evidence>
<evidence type="ECO:0000313" key="9">
    <source>
        <dbReference type="EMBL" id="QJD84890.1"/>
    </source>
</evidence>